<evidence type="ECO:0000313" key="3">
    <source>
        <dbReference type="Proteomes" id="UP000620124"/>
    </source>
</evidence>
<protein>
    <recommendedName>
        <fullName evidence="1">3'-5' exonuclease domain-containing protein</fullName>
    </recommendedName>
</protein>
<comment type="caution">
    <text evidence="2">The sequence shown here is derived from an EMBL/GenBank/DDBJ whole genome shotgun (WGS) entry which is preliminary data.</text>
</comment>
<keyword evidence="3" id="KW-1185">Reference proteome</keyword>
<dbReference type="AlphaFoldDB" id="A0A8H6XJ56"/>
<name>A0A8H6XJ56_9AGAR</name>
<dbReference type="Proteomes" id="UP000620124">
    <property type="component" value="Unassembled WGS sequence"/>
</dbReference>
<dbReference type="SUPFAM" id="SSF53098">
    <property type="entry name" value="Ribonuclease H-like"/>
    <property type="match status" value="1"/>
</dbReference>
<proteinExistence type="predicted"/>
<gene>
    <name evidence="2" type="ORF">MVEN_01883900</name>
</gene>
<dbReference type="InterPro" id="IPR036397">
    <property type="entry name" value="RNaseH_sf"/>
</dbReference>
<dbReference type="Gene3D" id="3.30.420.10">
    <property type="entry name" value="Ribonuclease H-like superfamily/Ribonuclease H"/>
    <property type="match status" value="1"/>
</dbReference>
<sequence>MARLLLAEKYTDTSFANLSLQQCAREILGFHLDKESQQTNWKGDKNNDITLEQPQYAAKDAHVSLCLYETLVPALAKMAEDKVVQIPSSWYTFNGRYGYPVKMAKTYWGKDCIWSVSDCTWFGGKFQGYM</sequence>
<feature type="domain" description="3'-5' exonuclease" evidence="1">
    <location>
        <begin position="18"/>
        <end position="75"/>
    </location>
</feature>
<organism evidence="2 3">
    <name type="scientific">Mycena venus</name>
    <dbReference type="NCBI Taxonomy" id="2733690"/>
    <lineage>
        <taxon>Eukaryota</taxon>
        <taxon>Fungi</taxon>
        <taxon>Dikarya</taxon>
        <taxon>Basidiomycota</taxon>
        <taxon>Agaricomycotina</taxon>
        <taxon>Agaricomycetes</taxon>
        <taxon>Agaricomycetidae</taxon>
        <taxon>Agaricales</taxon>
        <taxon>Marasmiineae</taxon>
        <taxon>Mycenaceae</taxon>
        <taxon>Mycena</taxon>
    </lineage>
</organism>
<evidence type="ECO:0000259" key="1">
    <source>
        <dbReference type="Pfam" id="PF01612"/>
    </source>
</evidence>
<dbReference type="GO" id="GO:0003676">
    <property type="term" value="F:nucleic acid binding"/>
    <property type="evidence" value="ECO:0007669"/>
    <property type="project" value="InterPro"/>
</dbReference>
<dbReference type="InterPro" id="IPR002562">
    <property type="entry name" value="3'-5'_exonuclease_dom"/>
</dbReference>
<evidence type="ECO:0000313" key="2">
    <source>
        <dbReference type="EMBL" id="KAF7341466.1"/>
    </source>
</evidence>
<dbReference type="InterPro" id="IPR012337">
    <property type="entry name" value="RNaseH-like_sf"/>
</dbReference>
<dbReference type="EMBL" id="JACAZI010000018">
    <property type="protein sequence ID" value="KAF7341466.1"/>
    <property type="molecule type" value="Genomic_DNA"/>
</dbReference>
<accession>A0A8H6XJ56</accession>
<dbReference type="GO" id="GO:0006139">
    <property type="term" value="P:nucleobase-containing compound metabolic process"/>
    <property type="evidence" value="ECO:0007669"/>
    <property type="project" value="InterPro"/>
</dbReference>
<dbReference type="GO" id="GO:0008408">
    <property type="term" value="F:3'-5' exonuclease activity"/>
    <property type="evidence" value="ECO:0007669"/>
    <property type="project" value="InterPro"/>
</dbReference>
<reference evidence="2" key="1">
    <citation type="submission" date="2020-05" db="EMBL/GenBank/DDBJ databases">
        <title>Mycena genomes resolve the evolution of fungal bioluminescence.</title>
        <authorList>
            <person name="Tsai I.J."/>
        </authorList>
    </citation>
    <scope>NUCLEOTIDE SEQUENCE</scope>
    <source>
        <strain evidence="2">CCC161011</strain>
    </source>
</reference>
<dbReference type="Pfam" id="PF01612">
    <property type="entry name" value="DNA_pol_A_exo1"/>
    <property type="match status" value="1"/>
</dbReference>
<dbReference type="OrthoDB" id="2929931at2759"/>